<dbReference type="GO" id="GO:0034220">
    <property type="term" value="P:monoatomic ion transmembrane transport"/>
    <property type="evidence" value="ECO:0007669"/>
    <property type="project" value="UniProtKB-KW"/>
</dbReference>
<keyword evidence="6" id="KW-0406">Ion transport</keyword>
<dbReference type="PANTHER" id="PTHR31086">
    <property type="entry name" value="ALUMINUM-ACTIVATED MALATE TRANSPORTER 10"/>
    <property type="match status" value="1"/>
</dbReference>
<dbReference type="Pfam" id="PF11744">
    <property type="entry name" value="ALMT"/>
    <property type="match status" value="1"/>
</dbReference>
<accession>A0ABC8UIE3</accession>
<keyword evidence="3" id="KW-0813">Transport</keyword>
<reference evidence="10 11" key="1">
    <citation type="submission" date="2024-02" db="EMBL/GenBank/DDBJ databases">
        <authorList>
            <person name="Vignale AGUSTIN F."/>
            <person name="Sosa J E."/>
            <person name="Modenutti C."/>
        </authorList>
    </citation>
    <scope>NUCLEOTIDE SEQUENCE [LARGE SCALE GENOMIC DNA]</scope>
</reference>
<feature type="region of interest" description="Disordered" evidence="9">
    <location>
        <begin position="271"/>
        <end position="291"/>
    </location>
</feature>
<evidence type="ECO:0000256" key="5">
    <source>
        <dbReference type="ARBA" id="ARBA00022989"/>
    </source>
</evidence>
<comment type="caution">
    <text evidence="10">The sequence shown here is derived from an EMBL/GenBank/DDBJ whole genome shotgun (WGS) entry which is preliminary data.</text>
</comment>
<comment type="subcellular location">
    <subcellularLocation>
        <location evidence="1">Membrane</location>
        <topology evidence="1">Multi-pass membrane protein</topology>
    </subcellularLocation>
</comment>
<protein>
    <recommendedName>
        <fullName evidence="12">Aluminum-activated malate transporter</fullName>
    </recommendedName>
</protein>
<gene>
    <name evidence="10" type="ORF">ILEXP_LOCUS50792</name>
</gene>
<keyword evidence="4" id="KW-0812">Transmembrane</keyword>
<dbReference type="Proteomes" id="UP001642360">
    <property type="component" value="Unassembled WGS sequence"/>
</dbReference>
<sequence length="316" mass="33827">MDCLEKEFQIGACDGAGEGPTWPISMVQPCKTCCGSLTGQQSAHTIQSATPTSSAMEIGSATQENTRPISRGCGWLKALPEKFKAKGFEIVTKTKKLGEDDPRRIRHSLKAGLAITLVSLFYYLRPLYDAFGQSGMWAILTVVLVIDFSAPSEFRRKIQQPCTKLSSESSKALKELASAIKNMTHPSSCDLHLQNSKAAAEELKIALEASPPVKTDLLEVIPAVTVASILINIIKSVENISASIHELSDQARFRTVKSNVIAEKSQLFHSGTVKPISDGDGDGGGGDGGGGDHIVIIVSPENGNPQGLMRSQHVEV</sequence>
<comment type="similarity">
    <text evidence="2">Belongs to the aromatic acid exporter (TC 2.A.85) family.</text>
</comment>
<keyword evidence="7" id="KW-0472">Membrane</keyword>
<evidence type="ECO:0000313" key="10">
    <source>
        <dbReference type="EMBL" id="CAK9180765.1"/>
    </source>
</evidence>
<keyword evidence="8" id="KW-0407">Ion channel</keyword>
<keyword evidence="11" id="KW-1185">Reference proteome</keyword>
<evidence type="ECO:0000256" key="3">
    <source>
        <dbReference type="ARBA" id="ARBA00022448"/>
    </source>
</evidence>
<dbReference type="InterPro" id="IPR020966">
    <property type="entry name" value="ALMT"/>
</dbReference>
<keyword evidence="5" id="KW-1133">Transmembrane helix</keyword>
<evidence type="ECO:0000256" key="2">
    <source>
        <dbReference type="ARBA" id="ARBA00007079"/>
    </source>
</evidence>
<evidence type="ECO:0000256" key="8">
    <source>
        <dbReference type="ARBA" id="ARBA00023303"/>
    </source>
</evidence>
<dbReference type="AlphaFoldDB" id="A0ABC8UIE3"/>
<name>A0ABC8UIE3_9AQUA</name>
<evidence type="ECO:0000256" key="1">
    <source>
        <dbReference type="ARBA" id="ARBA00004141"/>
    </source>
</evidence>
<feature type="region of interest" description="Disordered" evidence="9">
    <location>
        <begin position="46"/>
        <end position="66"/>
    </location>
</feature>
<dbReference type="GO" id="GO:0016020">
    <property type="term" value="C:membrane"/>
    <property type="evidence" value="ECO:0007669"/>
    <property type="project" value="UniProtKB-SubCell"/>
</dbReference>
<proteinExistence type="inferred from homology"/>
<evidence type="ECO:0000256" key="7">
    <source>
        <dbReference type="ARBA" id="ARBA00023136"/>
    </source>
</evidence>
<evidence type="ECO:0008006" key="12">
    <source>
        <dbReference type="Google" id="ProtNLM"/>
    </source>
</evidence>
<evidence type="ECO:0000256" key="9">
    <source>
        <dbReference type="SAM" id="MobiDB-lite"/>
    </source>
</evidence>
<evidence type="ECO:0000313" key="11">
    <source>
        <dbReference type="Proteomes" id="UP001642360"/>
    </source>
</evidence>
<organism evidence="10 11">
    <name type="scientific">Ilex paraguariensis</name>
    <name type="common">yerba mate</name>
    <dbReference type="NCBI Taxonomy" id="185542"/>
    <lineage>
        <taxon>Eukaryota</taxon>
        <taxon>Viridiplantae</taxon>
        <taxon>Streptophyta</taxon>
        <taxon>Embryophyta</taxon>
        <taxon>Tracheophyta</taxon>
        <taxon>Spermatophyta</taxon>
        <taxon>Magnoliopsida</taxon>
        <taxon>eudicotyledons</taxon>
        <taxon>Gunneridae</taxon>
        <taxon>Pentapetalae</taxon>
        <taxon>asterids</taxon>
        <taxon>campanulids</taxon>
        <taxon>Aquifoliales</taxon>
        <taxon>Aquifoliaceae</taxon>
        <taxon>Ilex</taxon>
    </lineage>
</organism>
<evidence type="ECO:0000256" key="4">
    <source>
        <dbReference type="ARBA" id="ARBA00022692"/>
    </source>
</evidence>
<dbReference type="EMBL" id="CAUOFW020007835">
    <property type="protein sequence ID" value="CAK9180765.1"/>
    <property type="molecule type" value="Genomic_DNA"/>
</dbReference>
<feature type="compositionally biased region" description="Gly residues" evidence="9">
    <location>
        <begin position="282"/>
        <end position="291"/>
    </location>
</feature>
<evidence type="ECO:0000256" key="6">
    <source>
        <dbReference type="ARBA" id="ARBA00023065"/>
    </source>
</evidence>